<accession>A0A1F5K9L0</accession>
<gene>
    <name evidence="2" type="ORF">A3F00_04285</name>
</gene>
<sequence length="119" mass="13275">MSRLPVFTLVLAVILVSSYLIFSRGKNPEIKYKAGKWPEVDVAVNQAQHVYNLRIQTGEDLSNGPCISNALMPGWVVDIVHNPRQEVDNLPENQCSAYLEGKAAHFVELDLEGNVTRVK</sequence>
<dbReference type="Proteomes" id="UP000176527">
    <property type="component" value="Unassembled WGS sequence"/>
</dbReference>
<comment type="caution">
    <text evidence="2">The sequence shown here is derived from an EMBL/GenBank/DDBJ whole genome shotgun (WGS) entry which is preliminary data.</text>
</comment>
<protein>
    <submittedName>
        <fullName evidence="2">Uncharacterized protein</fullName>
    </submittedName>
</protein>
<keyword evidence="1" id="KW-0472">Membrane</keyword>
<evidence type="ECO:0000313" key="3">
    <source>
        <dbReference type="Proteomes" id="UP000176527"/>
    </source>
</evidence>
<dbReference type="EMBL" id="MFDE01000038">
    <property type="protein sequence ID" value="OGE37643.1"/>
    <property type="molecule type" value="Genomic_DNA"/>
</dbReference>
<keyword evidence="1" id="KW-1133">Transmembrane helix</keyword>
<feature type="transmembrane region" description="Helical" evidence="1">
    <location>
        <begin position="6"/>
        <end position="22"/>
    </location>
</feature>
<organism evidence="2 3">
    <name type="scientific">Candidatus Daviesbacteria bacterium RIFCSPHIGHO2_12_FULL_37_11</name>
    <dbReference type="NCBI Taxonomy" id="1797777"/>
    <lineage>
        <taxon>Bacteria</taxon>
        <taxon>Candidatus Daviesiibacteriota</taxon>
    </lineage>
</organism>
<proteinExistence type="predicted"/>
<evidence type="ECO:0000256" key="1">
    <source>
        <dbReference type="SAM" id="Phobius"/>
    </source>
</evidence>
<reference evidence="2 3" key="1">
    <citation type="journal article" date="2016" name="Nat. Commun.">
        <title>Thousands of microbial genomes shed light on interconnected biogeochemical processes in an aquifer system.</title>
        <authorList>
            <person name="Anantharaman K."/>
            <person name="Brown C.T."/>
            <person name="Hug L.A."/>
            <person name="Sharon I."/>
            <person name="Castelle C.J."/>
            <person name="Probst A.J."/>
            <person name="Thomas B.C."/>
            <person name="Singh A."/>
            <person name="Wilkins M.J."/>
            <person name="Karaoz U."/>
            <person name="Brodie E.L."/>
            <person name="Williams K.H."/>
            <person name="Hubbard S.S."/>
            <person name="Banfield J.F."/>
        </authorList>
    </citation>
    <scope>NUCLEOTIDE SEQUENCE [LARGE SCALE GENOMIC DNA]</scope>
</reference>
<evidence type="ECO:0000313" key="2">
    <source>
        <dbReference type="EMBL" id="OGE37643.1"/>
    </source>
</evidence>
<keyword evidence="1" id="KW-0812">Transmembrane</keyword>
<name>A0A1F5K9L0_9BACT</name>
<dbReference type="AlphaFoldDB" id="A0A1F5K9L0"/>